<dbReference type="UniPathway" id="UPA00359">
    <property type="reaction ID" value="UER00482"/>
</dbReference>
<gene>
    <name evidence="13" type="primary">lpxK</name>
    <name evidence="14" type="ORF">FNA46_08995</name>
</gene>
<name>A0A549TBK2_9HYPH</name>
<evidence type="ECO:0000256" key="13">
    <source>
        <dbReference type="HAMAP-Rule" id="MF_00409"/>
    </source>
</evidence>
<keyword evidence="15" id="KW-1185">Reference proteome</keyword>
<evidence type="ECO:0000256" key="3">
    <source>
        <dbReference type="ARBA" id="ARBA00012071"/>
    </source>
</evidence>
<evidence type="ECO:0000256" key="5">
    <source>
        <dbReference type="ARBA" id="ARBA00022516"/>
    </source>
</evidence>
<comment type="caution">
    <text evidence="14">The sequence shown here is derived from an EMBL/GenBank/DDBJ whole genome shotgun (WGS) entry which is preliminary data.</text>
</comment>
<keyword evidence="10 13" id="KW-0067">ATP-binding</keyword>
<dbReference type="GO" id="GO:0009029">
    <property type="term" value="F:lipid-A 4'-kinase activity"/>
    <property type="evidence" value="ECO:0007669"/>
    <property type="project" value="UniProtKB-UniRule"/>
</dbReference>
<dbReference type="RefSeq" id="WP_143124856.1">
    <property type="nucleotide sequence ID" value="NZ_VJMG01000021.1"/>
</dbReference>
<evidence type="ECO:0000256" key="12">
    <source>
        <dbReference type="ARBA" id="ARBA00029757"/>
    </source>
</evidence>
<evidence type="ECO:0000256" key="4">
    <source>
        <dbReference type="ARBA" id="ARBA00016436"/>
    </source>
</evidence>
<dbReference type="InterPro" id="IPR003758">
    <property type="entry name" value="LpxK"/>
</dbReference>
<sequence length="345" mass="36753">MVSKAPSFWWQRSGWQAFGLWPLSRLYGQIAGRRMARKVRPSVSVPVFCVGNFTVGGAGKTPTAIAIARAARARGLTPGFLSRGYGGHLRQTVLVDPARHGADAVGDEPLLLAREAMTVVSRRRLDGAKRLVAEGCDLIIMDDGFQSAQLVLDFALVVIDARRGIGNGHLVPAGPVRAPLSEQLRQMSALLKVGEGEGADPVVRLAARAAKPLRVASLVPRPDAAIAGQRVLAFAGIADPAKFYRTVAAIGGTVAAQRSFPDHHPFTEAELLDLIGAAERDSLVPVTTTKDAARLAGRKGAAERLLALARVVEVDMVFDDPHAPGLMIEEAIAHCRRRLLENGKG</sequence>
<keyword evidence="8 13" id="KW-0547">Nucleotide-binding</keyword>
<protein>
    <recommendedName>
        <fullName evidence="4 13">Tetraacyldisaccharide 4'-kinase</fullName>
        <ecNumber evidence="3 13">2.7.1.130</ecNumber>
    </recommendedName>
    <alternativeName>
        <fullName evidence="12 13">Lipid A 4'-kinase</fullName>
    </alternativeName>
</protein>
<dbReference type="PANTHER" id="PTHR42724:SF1">
    <property type="entry name" value="TETRAACYLDISACCHARIDE 4'-KINASE, MITOCHONDRIAL-RELATED"/>
    <property type="match status" value="1"/>
</dbReference>
<dbReference type="PANTHER" id="PTHR42724">
    <property type="entry name" value="TETRAACYLDISACCHARIDE 4'-KINASE"/>
    <property type="match status" value="1"/>
</dbReference>
<dbReference type="NCBIfam" id="TIGR00682">
    <property type="entry name" value="lpxK"/>
    <property type="match status" value="1"/>
</dbReference>
<feature type="binding site" evidence="13">
    <location>
        <begin position="54"/>
        <end position="61"/>
    </location>
    <ligand>
        <name>ATP</name>
        <dbReference type="ChEBI" id="CHEBI:30616"/>
    </ligand>
</feature>
<dbReference type="Proteomes" id="UP000316801">
    <property type="component" value="Unassembled WGS sequence"/>
</dbReference>
<dbReference type="HAMAP" id="MF_00409">
    <property type="entry name" value="LpxK"/>
    <property type="match status" value="1"/>
</dbReference>
<comment type="pathway">
    <text evidence="2 13">Glycolipid biosynthesis; lipid IV(A) biosynthesis; lipid IV(A) from (3R)-3-hydroxytetradecanoyl-[acyl-carrier-protein] and UDP-N-acetyl-alpha-D-glucosamine: step 6/6.</text>
</comment>
<evidence type="ECO:0000256" key="6">
    <source>
        <dbReference type="ARBA" id="ARBA00022556"/>
    </source>
</evidence>
<evidence type="ECO:0000256" key="11">
    <source>
        <dbReference type="ARBA" id="ARBA00023098"/>
    </source>
</evidence>
<proteinExistence type="inferred from homology"/>
<comment type="catalytic activity">
    <reaction evidence="13">
        <text>a lipid A disaccharide + ATP = a lipid IVA + ADP + H(+)</text>
        <dbReference type="Rhea" id="RHEA:67840"/>
        <dbReference type="ChEBI" id="CHEBI:15378"/>
        <dbReference type="ChEBI" id="CHEBI:30616"/>
        <dbReference type="ChEBI" id="CHEBI:176343"/>
        <dbReference type="ChEBI" id="CHEBI:176425"/>
        <dbReference type="ChEBI" id="CHEBI:456216"/>
        <dbReference type="EC" id="2.7.1.130"/>
    </reaction>
</comment>
<dbReference type="AlphaFoldDB" id="A0A549TBK2"/>
<comment type="function">
    <text evidence="1 13">Transfers the gamma-phosphate of ATP to the 4'-position of a tetraacyldisaccharide 1-phosphate intermediate (termed DS-1-P) to form tetraacyldisaccharide 1,4'-bis-phosphate (lipid IVA).</text>
</comment>
<keyword evidence="5 13" id="KW-0444">Lipid biosynthesis</keyword>
<evidence type="ECO:0000313" key="15">
    <source>
        <dbReference type="Proteomes" id="UP000316801"/>
    </source>
</evidence>
<evidence type="ECO:0000256" key="1">
    <source>
        <dbReference type="ARBA" id="ARBA00002274"/>
    </source>
</evidence>
<evidence type="ECO:0000256" key="2">
    <source>
        <dbReference type="ARBA" id="ARBA00004870"/>
    </source>
</evidence>
<dbReference type="GO" id="GO:0005524">
    <property type="term" value="F:ATP binding"/>
    <property type="evidence" value="ECO:0007669"/>
    <property type="project" value="UniProtKB-UniRule"/>
</dbReference>
<keyword evidence="9 13" id="KW-0418">Kinase</keyword>
<dbReference type="InterPro" id="IPR027417">
    <property type="entry name" value="P-loop_NTPase"/>
</dbReference>
<dbReference type="EC" id="2.7.1.130" evidence="3 13"/>
<dbReference type="EMBL" id="VJMG01000021">
    <property type="protein sequence ID" value="TRL39277.1"/>
    <property type="molecule type" value="Genomic_DNA"/>
</dbReference>
<evidence type="ECO:0000256" key="9">
    <source>
        <dbReference type="ARBA" id="ARBA00022777"/>
    </source>
</evidence>
<accession>A0A549TBK2</accession>
<reference evidence="14 15" key="1">
    <citation type="submission" date="2019-07" db="EMBL/GenBank/DDBJ databases">
        <title>Ln-dependent methylotrophs.</title>
        <authorList>
            <person name="Tani A."/>
        </authorList>
    </citation>
    <scope>NUCLEOTIDE SEQUENCE [LARGE SCALE GENOMIC DNA]</scope>
    <source>
        <strain evidence="14 15">SM12</strain>
    </source>
</reference>
<comment type="similarity">
    <text evidence="13">Belongs to the LpxK family.</text>
</comment>
<dbReference type="GO" id="GO:0009244">
    <property type="term" value="P:lipopolysaccharide core region biosynthetic process"/>
    <property type="evidence" value="ECO:0007669"/>
    <property type="project" value="TreeGrafter"/>
</dbReference>
<evidence type="ECO:0000256" key="8">
    <source>
        <dbReference type="ARBA" id="ARBA00022741"/>
    </source>
</evidence>
<evidence type="ECO:0000256" key="10">
    <source>
        <dbReference type="ARBA" id="ARBA00022840"/>
    </source>
</evidence>
<dbReference type="SUPFAM" id="SSF52540">
    <property type="entry name" value="P-loop containing nucleoside triphosphate hydrolases"/>
    <property type="match status" value="1"/>
</dbReference>
<dbReference type="Pfam" id="PF02606">
    <property type="entry name" value="LpxK"/>
    <property type="match status" value="1"/>
</dbReference>
<evidence type="ECO:0000256" key="7">
    <source>
        <dbReference type="ARBA" id="ARBA00022679"/>
    </source>
</evidence>
<organism evidence="14 15">
    <name type="scientific">Rhizobium straminoryzae</name>
    <dbReference type="NCBI Taxonomy" id="1387186"/>
    <lineage>
        <taxon>Bacteria</taxon>
        <taxon>Pseudomonadati</taxon>
        <taxon>Pseudomonadota</taxon>
        <taxon>Alphaproteobacteria</taxon>
        <taxon>Hyphomicrobiales</taxon>
        <taxon>Rhizobiaceae</taxon>
        <taxon>Rhizobium/Agrobacterium group</taxon>
        <taxon>Rhizobium</taxon>
    </lineage>
</organism>
<keyword evidence="6 13" id="KW-0441">Lipid A biosynthesis</keyword>
<dbReference type="GO" id="GO:0005886">
    <property type="term" value="C:plasma membrane"/>
    <property type="evidence" value="ECO:0007669"/>
    <property type="project" value="TreeGrafter"/>
</dbReference>
<dbReference type="GO" id="GO:0009245">
    <property type="term" value="P:lipid A biosynthetic process"/>
    <property type="evidence" value="ECO:0007669"/>
    <property type="project" value="UniProtKB-UniRule"/>
</dbReference>
<evidence type="ECO:0000313" key="14">
    <source>
        <dbReference type="EMBL" id="TRL39277.1"/>
    </source>
</evidence>
<keyword evidence="11 13" id="KW-0443">Lipid metabolism</keyword>
<keyword evidence="7 13" id="KW-0808">Transferase</keyword>